<name>A0A243REU8_9ACTN</name>
<comment type="caution">
    <text evidence="2">The sequence shown here is derived from an EMBL/GenBank/DDBJ whole genome shotgun (WGS) entry which is preliminary data.</text>
</comment>
<feature type="region of interest" description="Disordered" evidence="1">
    <location>
        <begin position="1"/>
        <end position="65"/>
    </location>
</feature>
<feature type="compositionally biased region" description="Basic residues" evidence="1">
    <location>
        <begin position="88"/>
        <end position="100"/>
    </location>
</feature>
<dbReference type="Proteomes" id="UP000194761">
    <property type="component" value="Unassembled WGS sequence"/>
</dbReference>
<reference evidence="2 3" key="1">
    <citation type="submission" date="2017-05" db="EMBL/GenBank/DDBJ databases">
        <title>Biotechnological potential of actinobacteria isolated from South African environments.</title>
        <authorList>
            <person name="Le Roes-Hill M."/>
            <person name="Prins A."/>
            <person name="Durrell K.A."/>
        </authorList>
    </citation>
    <scope>NUCLEOTIDE SEQUENCE [LARGE SCALE GENOMIC DNA]</scope>
    <source>
        <strain evidence="2">M26</strain>
    </source>
</reference>
<dbReference type="EMBL" id="NGFP01000144">
    <property type="protein sequence ID" value="OUC93221.1"/>
    <property type="molecule type" value="Genomic_DNA"/>
</dbReference>
<evidence type="ECO:0000313" key="2">
    <source>
        <dbReference type="EMBL" id="OUC93221.1"/>
    </source>
</evidence>
<accession>A0A243REU8</accession>
<sequence>MVLRSRTCPPPPGGGAYAGPSYGAEASGQPGDPNSVQAPDPRPGPRTGPVPGLWIRPAPDPRARSRRCLSLRRTCGPSRLIGHAQVDRRRRRAARRRRRSGVPVAGRREGRPASGLLPG</sequence>
<keyword evidence="3" id="KW-1185">Reference proteome</keyword>
<feature type="compositionally biased region" description="Low complexity" evidence="1">
    <location>
        <begin position="18"/>
        <end position="28"/>
    </location>
</feature>
<protein>
    <submittedName>
        <fullName evidence="2">Uncharacterized protein</fullName>
    </submittedName>
</protein>
<evidence type="ECO:0000256" key="1">
    <source>
        <dbReference type="SAM" id="MobiDB-lite"/>
    </source>
</evidence>
<evidence type="ECO:0000313" key="3">
    <source>
        <dbReference type="Proteomes" id="UP000194761"/>
    </source>
</evidence>
<dbReference type="AlphaFoldDB" id="A0A243REU8"/>
<gene>
    <name evidence="2" type="ORF">CA984_27120</name>
</gene>
<feature type="region of interest" description="Disordered" evidence="1">
    <location>
        <begin position="80"/>
        <end position="119"/>
    </location>
</feature>
<organism evidence="2 3">
    <name type="scientific">Streptosporangium minutum</name>
    <dbReference type="NCBI Taxonomy" id="569862"/>
    <lineage>
        <taxon>Bacteria</taxon>
        <taxon>Bacillati</taxon>
        <taxon>Actinomycetota</taxon>
        <taxon>Actinomycetes</taxon>
        <taxon>Streptosporangiales</taxon>
        <taxon>Streptosporangiaceae</taxon>
        <taxon>Streptosporangium</taxon>
    </lineage>
</organism>
<proteinExistence type="predicted"/>